<name>X1V3G9_9ZZZZ</name>
<protein>
    <submittedName>
        <fullName evidence="1">Uncharacterized protein</fullName>
    </submittedName>
</protein>
<organism evidence="1">
    <name type="scientific">marine sediment metagenome</name>
    <dbReference type="NCBI Taxonomy" id="412755"/>
    <lineage>
        <taxon>unclassified sequences</taxon>
        <taxon>metagenomes</taxon>
        <taxon>ecological metagenomes</taxon>
    </lineage>
</organism>
<evidence type="ECO:0000313" key="1">
    <source>
        <dbReference type="EMBL" id="GAJ06716.1"/>
    </source>
</evidence>
<accession>X1V3G9</accession>
<feature type="non-terminal residue" evidence="1">
    <location>
        <position position="71"/>
    </location>
</feature>
<reference evidence="1" key="1">
    <citation type="journal article" date="2014" name="Front. Microbiol.">
        <title>High frequency of phylogenetically diverse reductive dehalogenase-homologous genes in deep subseafloor sedimentary metagenomes.</title>
        <authorList>
            <person name="Kawai M."/>
            <person name="Futagami T."/>
            <person name="Toyoda A."/>
            <person name="Takaki Y."/>
            <person name="Nishi S."/>
            <person name="Hori S."/>
            <person name="Arai W."/>
            <person name="Tsubouchi T."/>
            <person name="Morono Y."/>
            <person name="Uchiyama I."/>
            <person name="Ito T."/>
            <person name="Fujiyama A."/>
            <person name="Inagaki F."/>
            <person name="Takami H."/>
        </authorList>
    </citation>
    <scope>NUCLEOTIDE SEQUENCE</scope>
    <source>
        <strain evidence="1">Expedition CK06-06</strain>
    </source>
</reference>
<proteinExistence type="predicted"/>
<dbReference type="AlphaFoldDB" id="X1V3G9"/>
<comment type="caution">
    <text evidence="1">The sequence shown here is derived from an EMBL/GenBank/DDBJ whole genome shotgun (WGS) entry which is preliminary data.</text>
</comment>
<dbReference type="EMBL" id="BARW01031833">
    <property type="protein sequence ID" value="GAJ06716.1"/>
    <property type="molecule type" value="Genomic_DNA"/>
</dbReference>
<sequence>MSLNDSFNGGGEVAPTAYCTQVYVEVDYTTPVVATNAATGVNPVSGILNATLTDDLGDTYDGRFQWGKTED</sequence>
<gene>
    <name evidence="1" type="ORF">S12H4_50536</name>
</gene>